<protein>
    <submittedName>
        <fullName evidence="4">Uncharacterized protein</fullName>
    </submittedName>
</protein>
<dbReference type="EMBL" id="CP061032">
    <property type="protein sequence ID" value="QNP89998.1"/>
    <property type="molecule type" value="Genomic_DNA"/>
</dbReference>
<feature type="region of interest" description="Disordered" evidence="1">
    <location>
        <begin position="156"/>
        <end position="271"/>
    </location>
</feature>
<evidence type="ECO:0000256" key="1">
    <source>
        <dbReference type="SAM" id="MobiDB-lite"/>
    </source>
</evidence>
<keyword evidence="2" id="KW-0812">Transmembrane</keyword>
<feature type="compositionally biased region" description="Low complexity" evidence="1">
    <location>
        <begin position="182"/>
        <end position="227"/>
    </location>
</feature>
<reference evidence="5 6" key="1">
    <citation type="submission" date="2020-08" db="EMBL/GenBank/DDBJ databases">
        <title>novel species in genus Corynebacterium.</title>
        <authorList>
            <person name="Zhang G."/>
        </authorList>
    </citation>
    <scope>NUCLEOTIDE SEQUENCE [LARGE SCALE GENOMIC DNA]</scope>
    <source>
        <strain evidence="5 6">zg-917</strain>
        <strain evidence="4">Zg-917</strain>
    </source>
</reference>
<dbReference type="Proteomes" id="UP000642876">
    <property type="component" value="Unassembled WGS sequence"/>
</dbReference>
<evidence type="ECO:0000313" key="4">
    <source>
        <dbReference type="EMBL" id="QNP89998.1"/>
    </source>
</evidence>
<evidence type="ECO:0000313" key="5">
    <source>
        <dbReference type="Proteomes" id="UP000516235"/>
    </source>
</evidence>
<evidence type="ECO:0000313" key="3">
    <source>
        <dbReference type="EMBL" id="MBC3178304.1"/>
    </source>
</evidence>
<dbReference type="RefSeq" id="WP_171193764.1">
    <property type="nucleotide sequence ID" value="NZ_CP061032.1"/>
</dbReference>
<accession>A0A7H0JY82</accession>
<dbReference type="Proteomes" id="UP000516235">
    <property type="component" value="Chromosome"/>
</dbReference>
<organism evidence="4 5">
    <name type="scientific">Corynebacterium lujinxingii</name>
    <dbReference type="NCBI Taxonomy" id="2763010"/>
    <lineage>
        <taxon>Bacteria</taxon>
        <taxon>Bacillati</taxon>
        <taxon>Actinomycetota</taxon>
        <taxon>Actinomycetes</taxon>
        <taxon>Mycobacteriales</taxon>
        <taxon>Corynebacteriaceae</taxon>
        <taxon>Corynebacterium</taxon>
    </lineage>
</organism>
<evidence type="ECO:0000256" key="2">
    <source>
        <dbReference type="SAM" id="Phobius"/>
    </source>
</evidence>
<name>A0A7H0JY82_9CORY</name>
<dbReference type="EMBL" id="JACMYE010000002">
    <property type="protein sequence ID" value="MBC3178304.1"/>
    <property type="molecule type" value="Genomic_DNA"/>
</dbReference>
<feature type="compositionally biased region" description="Low complexity" evidence="1">
    <location>
        <begin position="235"/>
        <end position="261"/>
    </location>
</feature>
<feature type="transmembrane region" description="Helical" evidence="2">
    <location>
        <begin position="275"/>
        <end position="294"/>
    </location>
</feature>
<sequence length="302" mass="31735">MRITAAIAATALTLTTPAAPESELEALLDDVTATRTTSLDALEDADGDDEVREILTEWRKDLIDAADTVADLREDAGELTEDEEAEFDDAADAIKAERAGVRKLRAELLLDDDTVVVPTAAEELSGLYGTTFFDALERSEDGDVRIVYAIPGADTTTTEPTVTAEPTPAATNLRLRAERMQETTTETSTESSPSSSESSTETSPTETTESSTTTSSSSPSTTSSSSTAPSIMQNRTTSATSTTSKSTTRSSSSTSRTTTTSNERDDDLADTGTPMRGLIGLGALALLAGVAFLLPGSRAARR</sequence>
<keyword evidence="2" id="KW-0472">Membrane</keyword>
<gene>
    <name evidence="3" type="ORF">H7348_03065</name>
    <name evidence="4" type="ORF">IAU68_10130</name>
</gene>
<evidence type="ECO:0000313" key="6">
    <source>
        <dbReference type="Proteomes" id="UP000642876"/>
    </source>
</evidence>
<keyword evidence="2" id="KW-1133">Transmembrane helix</keyword>
<dbReference type="KEGG" id="cluj:IAU68_10130"/>
<dbReference type="AlphaFoldDB" id="A0A7H0JY82"/>
<feature type="compositionally biased region" description="Low complexity" evidence="1">
    <location>
        <begin position="156"/>
        <end position="171"/>
    </location>
</feature>
<keyword evidence="6" id="KW-1185">Reference proteome</keyword>
<proteinExistence type="predicted"/>